<dbReference type="EMBL" id="CM044708">
    <property type="protein sequence ID" value="KAI5648691.1"/>
    <property type="molecule type" value="Genomic_DNA"/>
</dbReference>
<protein>
    <submittedName>
        <fullName evidence="1">Uncharacterized protein</fullName>
    </submittedName>
</protein>
<name>A0ACB9ZN48_CATRO</name>
<proteinExistence type="predicted"/>
<organism evidence="1 2">
    <name type="scientific">Catharanthus roseus</name>
    <name type="common">Madagascar periwinkle</name>
    <name type="synonym">Vinca rosea</name>
    <dbReference type="NCBI Taxonomy" id="4058"/>
    <lineage>
        <taxon>Eukaryota</taxon>
        <taxon>Viridiplantae</taxon>
        <taxon>Streptophyta</taxon>
        <taxon>Embryophyta</taxon>
        <taxon>Tracheophyta</taxon>
        <taxon>Spermatophyta</taxon>
        <taxon>Magnoliopsida</taxon>
        <taxon>eudicotyledons</taxon>
        <taxon>Gunneridae</taxon>
        <taxon>Pentapetalae</taxon>
        <taxon>asterids</taxon>
        <taxon>lamiids</taxon>
        <taxon>Gentianales</taxon>
        <taxon>Apocynaceae</taxon>
        <taxon>Rauvolfioideae</taxon>
        <taxon>Vinceae</taxon>
        <taxon>Catharanthinae</taxon>
        <taxon>Catharanthus</taxon>
    </lineage>
</organism>
<sequence length="140" mass="15286">MADAPSSESSISVYSLSSSSTDSSSPGSSFDEFMDMRLDIDGMSYEEILGLQDRIGHVCTGVPESMMSECLNAKKCSTEDQVEGKSCSICLGVYTTKDEIATIKKCGHEFHPPCIKEWLLQKSVCPICKCTELIDPPKNQ</sequence>
<dbReference type="Proteomes" id="UP001060085">
    <property type="component" value="Linkage Group LG08"/>
</dbReference>
<comment type="caution">
    <text evidence="1">The sequence shown here is derived from an EMBL/GenBank/DDBJ whole genome shotgun (WGS) entry which is preliminary data.</text>
</comment>
<evidence type="ECO:0000313" key="2">
    <source>
        <dbReference type="Proteomes" id="UP001060085"/>
    </source>
</evidence>
<keyword evidence="2" id="KW-1185">Reference proteome</keyword>
<evidence type="ECO:0000313" key="1">
    <source>
        <dbReference type="EMBL" id="KAI5648691.1"/>
    </source>
</evidence>
<gene>
    <name evidence="1" type="ORF">M9H77_34696</name>
</gene>
<accession>A0ACB9ZN48</accession>
<reference evidence="2" key="1">
    <citation type="journal article" date="2023" name="Nat. Plants">
        <title>Single-cell RNA sequencing provides a high-resolution roadmap for understanding the multicellular compartmentation of specialized metabolism.</title>
        <authorList>
            <person name="Sun S."/>
            <person name="Shen X."/>
            <person name="Li Y."/>
            <person name="Li Y."/>
            <person name="Wang S."/>
            <person name="Li R."/>
            <person name="Zhang H."/>
            <person name="Shen G."/>
            <person name="Guo B."/>
            <person name="Wei J."/>
            <person name="Xu J."/>
            <person name="St-Pierre B."/>
            <person name="Chen S."/>
            <person name="Sun C."/>
        </authorList>
    </citation>
    <scope>NUCLEOTIDE SEQUENCE [LARGE SCALE GENOMIC DNA]</scope>
</reference>